<dbReference type="PANTHER" id="PTHR38432:SF1">
    <property type="entry name" value="TELA-LIKE PROTEIN SAOUHSC_01408"/>
    <property type="match status" value="1"/>
</dbReference>
<evidence type="ECO:0000256" key="4">
    <source>
        <dbReference type="SAM" id="MobiDB-lite"/>
    </source>
</evidence>
<dbReference type="Proteomes" id="UP000199125">
    <property type="component" value="Unassembled WGS sequence"/>
</dbReference>
<dbReference type="EMBL" id="FNXG01000001">
    <property type="protein sequence ID" value="SEH60287.1"/>
    <property type="molecule type" value="Genomic_DNA"/>
</dbReference>
<reference evidence="6" key="1">
    <citation type="submission" date="2016-10" db="EMBL/GenBank/DDBJ databases">
        <authorList>
            <person name="Varghese N."/>
            <person name="Submissions S."/>
        </authorList>
    </citation>
    <scope>NUCLEOTIDE SEQUENCE [LARGE SCALE GENOMIC DNA]</scope>
    <source>
        <strain evidence="6">DSM 11593</strain>
    </source>
</reference>
<name>A0A1H6JM81_9RHOB</name>
<dbReference type="PIRSF" id="PIRSF026508">
    <property type="entry name" value="TelA"/>
    <property type="match status" value="1"/>
</dbReference>
<dbReference type="InterPro" id="IPR008863">
    <property type="entry name" value="Toxic_anion-R_TelA"/>
</dbReference>
<accession>A0A1H6JM81</accession>
<dbReference type="PANTHER" id="PTHR38432">
    <property type="entry name" value="TELA-LIKE PROTEIN SAOUHSC_01408"/>
    <property type="match status" value="1"/>
</dbReference>
<keyword evidence="3" id="KW-0175">Coiled coil</keyword>
<evidence type="ECO:0000256" key="1">
    <source>
        <dbReference type="ARBA" id="ARBA00005541"/>
    </source>
</evidence>
<organism evidence="5 6">
    <name type="scientific">Paracoccus alkenifer</name>
    <dbReference type="NCBI Taxonomy" id="65735"/>
    <lineage>
        <taxon>Bacteria</taxon>
        <taxon>Pseudomonadati</taxon>
        <taxon>Pseudomonadota</taxon>
        <taxon>Alphaproteobacteria</taxon>
        <taxon>Rhodobacterales</taxon>
        <taxon>Paracoccaceae</taxon>
        <taxon>Paracoccus</taxon>
    </lineage>
</organism>
<keyword evidence="6" id="KW-1185">Reference proteome</keyword>
<evidence type="ECO:0000313" key="5">
    <source>
        <dbReference type="EMBL" id="SEH60287.1"/>
    </source>
</evidence>
<feature type="coiled-coil region" evidence="3">
    <location>
        <begin position="290"/>
        <end position="322"/>
    </location>
</feature>
<dbReference type="STRING" id="65735.SAMN04488075_0303"/>
<comment type="similarity">
    <text evidence="1 2">Belongs to the TelA family.</text>
</comment>
<dbReference type="RefSeq" id="WP_090844547.1">
    <property type="nucleotide sequence ID" value="NZ_FNXG01000001.1"/>
</dbReference>
<evidence type="ECO:0000256" key="2">
    <source>
        <dbReference type="PIRNR" id="PIRNR026508"/>
    </source>
</evidence>
<sequence>MSIETQTRAEATLPELQAVTSVVLPEPTAEVVPLEQAPAPVAEEIRRRMDEIDLHDTGSVVHFGSRAQSGLQEISQSMLADVKNKDVGPAGDSLRNIVTTIRGFSISELDVRRERSWWEKLLGRSAPFAKFVANYEQVQGQIDKITGDLESHQHTLLKDIKSLDVLYERTLDFYDELALYIAAGEEKLRELDTQTIPAKAAEVQESAADGDVIEAQQLRDLRAMRDDLERRVHDLKLTRQVTMQSLPSIRLVQENDKSLVTKISSTLVNTVPLWETQLAQAVTIQRGAQAAQAVKQASDLTNELLTANAKNLRDANARIRTEMERGVFDIESVRTANAELIATIEDSLRIADEGKARRAAAELDLQKMESDLRQTLASSSARAALPPGTAADMGAATLTPQG</sequence>
<dbReference type="AlphaFoldDB" id="A0A1H6JM81"/>
<proteinExistence type="inferred from homology"/>
<dbReference type="Pfam" id="PF05816">
    <property type="entry name" value="TelA"/>
    <property type="match status" value="1"/>
</dbReference>
<gene>
    <name evidence="5" type="ORF">SAMN04488075_0303</name>
</gene>
<dbReference type="OrthoDB" id="9768858at2"/>
<evidence type="ECO:0000313" key="6">
    <source>
        <dbReference type="Proteomes" id="UP000199125"/>
    </source>
</evidence>
<protein>
    <submittedName>
        <fullName evidence="5">Uncharacterized conserved protein YaaN involved in tellurite resistance</fullName>
    </submittedName>
</protein>
<evidence type="ECO:0000256" key="3">
    <source>
        <dbReference type="SAM" id="Coils"/>
    </source>
</evidence>
<feature type="region of interest" description="Disordered" evidence="4">
    <location>
        <begin position="377"/>
        <end position="402"/>
    </location>
</feature>